<comment type="caution">
    <text evidence="1">The sequence shown here is derived from an EMBL/GenBank/DDBJ whole genome shotgun (WGS) entry which is preliminary data.</text>
</comment>
<proteinExistence type="predicted"/>
<evidence type="ECO:0000313" key="2">
    <source>
        <dbReference type="Proteomes" id="UP001595075"/>
    </source>
</evidence>
<dbReference type="EMBL" id="JAZHXI010000024">
    <property type="protein sequence ID" value="KAL2059985.1"/>
    <property type="molecule type" value="Genomic_DNA"/>
</dbReference>
<evidence type="ECO:0000313" key="1">
    <source>
        <dbReference type="EMBL" id="KAL2059985.1"/>
    </source>
</evidence>
<protein>
    <submittedName>
        <fullName evidence="1">Uncharacterized protein</fullName>
    </submittedName>
</protein>
<reference evidence="1 2" key="1">
    <citation type="journal article" date="2024" name="Commun. Biol.">
        <title>Comparative genomic analysis of thermophilic fungi reveals convergent evolutionary adaptations and gene losses.</title>
        <authorList>
            <person name="Steindorff A.S."/>
            <person name="Aguilar-Pontes M.V."/>
            <person name="Robinson A.J."/>
            <person name="Andreopoulos B."/>
            <person name="LaButti K."/>
            <person name="Kuo A."/>
            <person name="Mondo S."/>
            <person name="Riley R."/>
            <person name="Otillar R."/>
            <person name="Haridas S."/>
            <person name="Lipzen A."/>
            <person name="Grimwood J."/>
            <person name="Schmutz J."/>
            <person name="Clum A."/>
            <person name="Reid I.D."/>
            <person name="Moisan M.C."/>
            <person name="Butler G."/>
            <person name="Nguyen T.T.M."/>
            <person name="Dewar K."/>
            <person name="Conant G."/>
            <person name="Drula E."/>
            <person name="Henrissat B."/>
            <person name="Hansel C."/>
            <person name="Singer S."/>
            <person name="Hutchinson M.I."/>
            <person name="de Vries R.P."/>
            <person name="Natvig D.O."/>
            <person name="Powell A.J."/>
            <person name="Tsang A."/>
            <person name="Grigoriev I.V."/>
        </authorList>
    </citation>
    <scope>NUCLEOTIDE SEQUENCE [LARGE SCALE GENOMIC DNA]</scope>
    <source>
        <strain evidence="1 2">CBS 494.80</strain>
    </source>
</reference>
<keyword evidence="2" id="KW-1185">Reference proteome</keyword>
<sequence length="262" mass="30561">MASTKKKRGQAAKAESLFAQVEEFVDQEKNGALLKKLVSLITEDDTIYKMGKVEVKTIQTKFKDLAWFSKEIRHAPKQHHLAIIEQQARMQSAAEDIPMVPEVEYTIRDEQRWDAAFTSVSSQFAPPRDMRDLRTWFNKTRKVLARRPHQSNAYYTENFLRYLTNVMLMVEQINFCKENGYDIENRPLPILRDPIIPFRDPTGVPFNKDDEKSPAHKDARMVQEHFQHSAYFRNSIHDHIRHLTTRTQSISTHISRGLSGHP</sequence>
<accession>A0ABR4BQP7</accession>
<organism evidence="1 2">
    <name type="scientific">Oculimacula yallundae</name>
    <dbReference type="NCBI Taxonomy" id="86028"/>
    <lineage>
        <taxon>Eukaryota</taxon>
        <taxon>Fungi</taxon>
        <taxon>Dikarya</taxon>
        <taxon>Ascomycota</taxon>
        <taxon>Pezizomycotina</taxon>
        <taxon>Leotiomycetes</taxon>
        <taxon>Helotiales</taxon>
        <taxon>Ploettnerulaceae</taxon>
        <taxon>Oculimacula</taxon>
    </lineage>
</organism>
<dbReference type="Proteomes" id="UP001595075">
    <property type="component" value="Unassembled WGS sequence"/>
</dbReference>
<gene>
    <name evidence="1" type="ORF">VTL71DRAFT_9807</name>
</gene>
<name>A0ABR4BQP7_9HELO</name>